<dbReference type="STRING" id="2316362.A0A4Q2DCM3"/>
<proteinExistence type="predicted"/>
<feature type="compositionally biased region" description="Basic and acidic residues" evidence="1">
    <location>
        <begin position="135"/>
        <end position="148"/>
    </location>
</feature>
<accession>A0A4Q2DCM3</accession>
<evidence type="ECO:0000313" key="2">
    <source>
        <dbReference type="EMBL" id="RXW17159.1"/>
    </source>
</evidence>
<feature type="compositionally biased region" description="Basic and acidic residues" evidence="1">
    <location>
        <begin position="159"/>
        <end position="171"/>
    </location>
</feature>
<evidence type="ECO:0000313" key="3">
    <source>
        <dbReference type="Proteomes" id="UP000290288"/>
    </source>
</evidence>
<organism evidence="2 3">
    <name type="scientific">Candolleomyces aberdarensis</name>
    <dbReference type="NCBI Taxonomy" id="2316362"/>
    <lineage>
        <taxon>Eukaryota</taxon>
        <taxon>Fungi</taxon>
        <taxon>Dikarya</taxon>
        <taxon>Basidiomycota</taxon>
        <taxon>Agaricomycotina</taxon>
        <taxon>Agaricomycetes</taxon>
        <taxon>Agaricomycetidae</taxon>
        <taxon>Agaricales</taxon>
        <taxon>Agaricineae</taxon>
        <taxon>Psathyrellaceae</taxon>
        <taxon>Candolleomyces</taxon>
    </lineage>
</organism>
<gene>
    <name evidence="2" type="ORF">EST38_g8691</name>
</gene>
<keyword evidence="3" id="KW-1185">Reference proteome</keyword>
<dbReference type="SUPFAM" id="SSF48452">
    <property type="entry name" value="TPR-like"/>
    <property type="match status" value="1"/>
</dbReference>
<dbReference type="InterPro" id="IPR052758">
    <property type="entry name" value="SRC_co-chaperone"/>
</dbReference>
<sequence>MATALRHIVRALQLDPGHELAQNFKLRNRVKEVERLKEEGHVAFKQNRLEEAVERYGYGVVQGVLNRNEKALEASDESLELSPRPFKALDTRARIYLNLEKYDATIGDFKSAIREASAEESATRRTSSQGGTQEGRSRIEEEQNERLLQDPGRAQEMFGGRDQEGVPKREL</sequence>
<evidence type="ECO:0000256" key="1">
    <source>
        <dbReference type="SAM" id="MobiDB-lite"/>
    </source>
</evidence>
<dbReference type="EMBL" id="SDEE01000365">
    <property type="protein sequence ID" value="RXW17159.1"/>
    <property type="molecule type" value="Genomic_DNA"/>
</dbReference>
<dbReference type="AlphaFoldDB" id="A0A4Q2DCM3"/>
<feature type="region of interest" description="Disordered" evidence="1">
    <location>
        <begin position="116"/>
        <end position="171"/>
    </location>
</feature>
<dbReference type="InterPro" id="IPR011990">
    <property type="entry name" value="TPR-like_helical_dom_sf"/>
</dbReference>
<dbReference type="Proteomes" id="UP000290288">
    <property type="component" value="Unassembled WGS sequence"/>
</dbReference>
<comment type="caution">
    <text evidence="2">The sequence shown here is derived from an EMBL/GenBank/DDBJ whole genome shotgun (WGS) entry which is preliminary data.</text>
</comment>
<dbReference type="PANTHER" id="PTHR44200">
    <property type="entry name" value="DNAJ HOMOLOG SUBFAMILY C MEMBER 7"/>
    <property type="match status" value="1"/>
</dbReference>
<dbReference type="PANTHER" id="PTHR44200:SF1">
    <property type="entry name" value="DNAJ HOMOLOG SUBFAMILY C MEMBER 7"/>
    <property type="match status" value="1"/>
</dbReference>
<reference evidence="2 3" key="1">
    <citation type="submission" date="2019-01" db="EMBL/GenBank/DDBJ databases">
        <title>Draft genome sequence of Psathyrella aberdarensis IHI B618.</title>
        <authorList>
            <person name="Buettner E."/>
            <person name="Kellner H."/>
        </authorList>
    </citation>
    <scope>NUCLEOTIDE SEQUENCE [LARGE SCALE GENOMIC DNA]</scope>
    <source>
        <strain evidence="2 3">IHI B618</strain>
    </source>
</reference>
<name>A0A4Q2DCM3_9AGAR</name>
<protein>
    <submittedName>
        <fullName evidence="2">Uncharacterized protein</fullName>
    </submittedName>
</protein>
<dbReference type="OrthoDB" id="10250354at2759"/>
<dbReference type="Gene3D" id="1.25.40.10">
    <property type="entry name" value="Tetratricopeptide repeat domain"/>
    <property type="match status" value="1"/>
</dbReference>